<dbReference type="InterPro" id="IPR001382">
    <property type="entry name" value="Glyco_hydro_47"/>
</dbReference>
<sequence length="665" mass="75271">MPQHNPLMLGSYPTIWRHFSSHVLFADFIEHCRYLALQTLNIPDLRQAFQRNQLHLSQVECCRPFASTIFVDLWSDRTRQDHSMAAWRRSRIVPLLALVVTLFLLYELDFSIPQPPAPLAPAIETNGKLNSRPPLRFTPSSGFNWSTAELFFPVKPLTPLPRGPRRQLAKIQHNFGAHARNDPVTDKRRLAVREAFVRSWDSYKKYAWLDDELKPVSAGSKNPFGGWAATLVDALDTLWIMDLQDEFFQAAQAMVDVDFGKTEETGVNLFETTIRHLGGLLSAYDLSGEPALLTKAIELGDMLYMAFDTPNRMPGFWLTFENAKRGTQTAGTHDPSAAPTSLSMEFTRLAQLTGEDKYYDAIDRVRAFLERTQEGSLLPGMWPSMIDFANQGVLGDNGFTVGALADSLYEYLPKMFVLLGGREGSNSYEKMYRRAMGVISERILFRPMIKRSQSDAPLLFAGTLWLHQDGPSFVPEGQHLSCFAGGMFLLGGKMFGIEDHVKIGEALARGCGWAYAAFPTGVMPELFNLVNCGPYEDCDWDEARWAREGDPRLPFGFVNARDPRYLLRPEAIESIFILYRVTGDEKLRDVAWAMFQGIMKSTKTEYANSAIADVTVEAETEKQDSMESFWLAETLKYFYLIFSPPDLISLDEFVLNTEAHPFRRT</sequence>
<dbReference type="Pfam" id="PF01532">
    <property type="entry name" value="Glyco_hydro_47"/>
    <property type="match status" value="1"/>
</dbReference>
<comment type="caution">
    <text evidence="7">The sequence shown here is derived from an EMBL/GenBank/DDBJ whole genome shotgun (WGS) entry which is preliminary data.</text>
</comment>
<evidence type="ECO:0000256" key="4">
    <source>
        <dbReference type="ARBA" id="ARBA00022801"/>
    </source>
</evidence>
<dbReference type="Gene3D" id="1.50.10.10">
    <property type="match status" value="1"/>
</dbReference>
<keyword evidence="6" id="KW-0326">Glycosidase</keyword>
<evidence type="ECO:0000256" key="1">
    <source>
        <dbReference type="ARBA" id="ARBA00001913"/>
    </source>
</evidence>
<dbReference type="InterPro" id="IPR012341">
    <property type="entry name" value="6hp_glycosidase-like_sf"/>
</dbReference>
<proteinExistence type="inferred from homology"/>
<evidence type="ECO:0000256" key="3">
    <source>
        <dbReference type="ARBA" id="ARBA00007658"/>
    </source>
</evidence>
<dbReference type="InterPro" id="IPR036026">
    <property type="entry name" value="Seven-hairpin_glycosidases"/>
</dbReference>
<dbReference type="SUPFAM" id="SSF48225">
    <property type="entry name" value="Seven-hairpin glycosidases"/>
    <property type="match status" value="1"/>
</dbReference>
<reference evidence="7 8" key="1">
    <citation type="submission" date="2023-01" db="EMBL/GenBank/DDBJ databases">
        <title>Analysis of 21 Apiospora genomes using comparative genomics revels a genus with tremendous synthesis potential of carbohydrate active enzymes and secondary metabolites.</title>
        <authorList>
            <person name="Sorensen T."/>
        </authorList>
    </citation>
    <scope>NUCLEOTIDE SEQUENCE [LARGE SCALE GENOMIC DNA]</scope>
    <source>
        <strain evidence="7 8">CBS 83171</strain>
    </source>
</reference>
<gene>
    <name evidence="7" type="ORF">PG996_005248</name>
</gene>
<comment type="similarity">
    <text evidence="3 6">Belongs to the glycosyl hydrolase 47 family.</text>
</comment>
<dbReference type="InterPro" id="IPR050749">
    <property type="entry name" value="Glycosyl_Hydrolase_47"/>
</dbReference>
<keyword evidence="5" id="KW-1015">Disulfide bond</keyword>
<dbReference type="GO" id="GO:0016787">
    <property type="term" value="F:hydrolase activity"/>
    <property type="evidence" value="ECO:0007669"/>
    <property type="project" value="UniProtKB-KW"/>
</dbReference>
<dbReference type="EMBL" id="JAQQWM010000003">
    <property type="protein sequence ID" value="KAK8071900.1"/>
    <property type="molecule type" value="Genomic_DNA"/>
</dbReference>
<name>A0ABR1VNW5_9PEZI</name>
<dbReference type="PANTHER" id="PTHR11742:SF89">
    <property type="entry name" value="ALPHA-1,2-MANNOSIDASE"/>
    <property type="match status" value="1"/>
</dbReference>
<evidence type="ECO:0000256" key="5">
    <source>
        <dbReference type="ARBA" id="ARBA00023157"/>
    </source>
</evidence>
<dbReference type="Proteomes" id="UP001446871">
    <property type="component" value="Unassembled WGS sequence"/>
</dbReference>
<keyword evidence="4 6" id="KW-0378">Hydrolase</keyword>
<organism evidence="7 8">
    <name type="scientific">Apiospora saccharicola</name>
    <dbReference type="NCBI Taxonomy" id="335842"/>
    <lineage>
        <taxon>Eukaryota</taxon>
        <taxon>Fungi</taxon>
        <taxon>Dikarya</taxon>
        <taxon>Ascomycota</taxon>
        <taxon>Pezizomycotina</taxon>
        <taxon>Sordariomycetes</taxon>
        <taxon>Xylariomycetidae</taxon>
        <taxon>Amphisphaeriales</taxon>
        <taxon>Apiosporaceae</taxon>
        <taxon>Apiospora</taxon>
    </lineage>
</organism>
<accession>A0ABR1VNW5</accession>
<keyword evidence="8" id="KW-1185">Reference proteome</keyword>
<dbReference type="EC" id="3.2.1.-" evidence="6"/>
<comment type="cofactor">
    <cofactor evidence="1">
        <name>Ca(2+)</name>
        <dbReference type="ChEBI" id="CHEBI:29108"/>
    </cofactor>
</comment>
<comment type="pathway">
    <text evidence="2">Protein modification; protein glycosylation.</text>
</comment>
<protein>
    <recommendedName>
        <fullName evidence="6">alpha-1,2-Mannosidase</fullName>
        <ecNumber evidence="6">3.2.1.-</ecNumber>
    </recommendedName>
</protein>
<evidence type="ECO:0000256" key="6">
    <source>
        <dbReference type="RuleBase" id="RU361193"/>
    </source>
</evidence>
<dbReference type="PANTHER" id="PTHR11742">
    <property type="entry name" value="MANNOSYL-OLIGOSACCHARIDE ALPHA-1,2-MANNOSIDASE-RELATED"/>
    <property type="match status" value="1"/>
</dbReference>
<evidence type="ECO:0000313" key="7">
    <source>
        <dbReference type="EMBL" id="KAK8071900.1"/>
    </source>
</evidence>
<evidence type="ECO:0000256" key="2">
    <source>
        <dbReference type="ARBA" id="ARBA00004922"/>
    </source>
</evidence>
<evidence type="ECO:0000313" key="8">
    <source>
        <dbReference type="Proteomes" id="UP001446871"/>
    </source>
</evidence>
<dbReference type="PRINTS" id="PR00747">
    <property type="entry name" value="GLYHDRLASE47"/>
</dbReference>